<dbReference type="PANTHER" id="PTHR45774">
    <property type="entry name" value="BTB/POZ DOMAIN-CONTAINING"/>
    <property type="match status" value="1"/>
</dbReference>
<dbReference type="PROSITE" id="PS50097">
    <property type="entry name" value="BTB"/>
    <property type="match status" value="1"/>
</dbReference>
<dbReference type="AlphaFoldDB" id="A0A226EZW1"/>
<reference evidence="3 4" key="1">
    <citation type="submission" date="2015-12" db="EMBL/GenBank/DDBJ databases">
        <title>The genome of Folsomia candida.</title>
        <authorList>
            <person name="Faddeeva A."/>
            <person name="Derks M.F."/>
            <person name="Anvar Y."/>
            <person name="Smit S."/>
            <person name="Van Straalen N."/>
            <person name="Roelofs D."/>
        </authorList>
    </citation>
    <scope>NUCLEOTIDE SEQUENCE [LARGE SCALE GENOMIC DNA]</scope>
    <source>
        <strain evidence="3 4">VU population</strain>
        <tissue evidence="3">Whole body</tissue>
    </source>
</reference>
<comment type="caution">
    <text evidence="3">The sequence shown here is derived from an EMBL/GenBank/DDBJ whole genome shotgun (WGS) entry which is preliminary data.</text>
</comment>
<evidence type="ECO:0000259" key="2">
    <source>
        <dbReference type="PROSITE" id="PS50097"/>
    </source>
</evidence>
<feature type="non-terminal residue" evidence="3">
    <location>
        <position position="1"/>
    </location>
</feature>
<dbReference type="EMBL" id="LNIX01000001">
    <property type="protein sequence ID" value="OXA62680.1"/>
    <property type="molecule type" value="Genomic_DNA"/>
</dbReference>
<dbReference type="PANTHER" id="PTHR45774:SF3">
    <property type="entry name" value="BTB (POZ) DOMAIN-CONTAINING 2B-RELATED"/>
    <property type="match status" value="1"/>
</dbReference>
<organism evidence="3 4">
    <name type="scientific">Folsomia candida</name>
    <name type="common">Springtail</name>
    <dbReference type="NCBI Taxonomy" id="158441"/>
    <lineage>
        <taxon>Eukaryota</taxon>
        <taxon>Metazoa</taxon>
        <taxon>Ecdysozoa</taxon>
        <taxon>Arthropoda</taxon>
        <taxon>Hexapoda</taxon>
        <taxon>Collembola</taxon>
        <taxon>Entomobryomorpha</taxon>
        <taxon>Isotomoidea</taxon>
        <taxon>Isotomidae</taxon>
        <taxon>Proisotominae</taxon>
        <taxon>Folsomia</taxon>
    </lineage>
</organism>
<feature type="region of interest" description="Disordered" evidence="1">
    <location>
        <begin position="604"/>
        <end position="666"/>
    </location>
</feature>
<dbReference type="Proteomes" id="UP000198287">
    <property type="component" value="Unassembled WGS sequence"/>
</dbReference>
<dbReference type="InterPro" id="IPR011333">
    <property type="entry name" value="SKP1/BTB/POZ_sf"/>
</dbReference>
<dbReference type="Gene3D" id="1.25.40.420">
    <property type="match status" value="2"/>
</dbReference>
<feature type="compositionally biased region" description="Acidic residues" evidence="1">
    <location>
        <begin position="624"/>
        <end position="652"/>
    </location>
</feature>
<proteinExistence type="predicted"/>
<accession>A0A226EZW1</accession>
<feature type="domain" description="BTB" evidence="2">
    <location>
        <begin position="29"/>
        <end position="92"/>
    </location>
</feature>
<sequence>NPLSAMSSVSSSSSFMVEMAAHFRSCCELDFTIQFDGENESLQAHKAYLEIRWKNYPKLLQLVKEKAVNNVVTVREDPVAFTRLLEYFYTEEFPGISSYTDNEIINIVKLGYRYFPSEIADVTRKHFEKCVRPKNAYKMRNISDALGLSGLKDIASDYIKGVNRTPETYLASADFLELEETCLVNLLQSEDLACQEIKLFEAVVRWGKNKQESTRSSASFRDILDSTIYQIRFQLMTSSQLSTVDDSEVLNSDEMMYLLRYLVANDAKRSKMSGTFPFVSRLRLPAITQQDEDDEGEDVDQTNTDIDFDAAPLINLVESDDDDDDSSNHGDSLLQLNNNHQVDSDDDSVNSEVSLFQLRKDIQAVNLVSHTWPEMMKKAGKIPKTTTKLRCTVETDTHTRGKSISRVSFPHLKKIELDLHIPPKLKSSPNAILLLRKKYNVEKHLFFKEDREDKIKADCKVTLNGCTFFKWSPAEKEVIIGVNRNAETYLASADFLELEEICLSNFLQSDQLACQEIKLFEAVVRWGKNKQESAPLSTLREILNSAIYQIRFPLLTTRQLSTTVYKSRVLTTEMNYLFIFTSSPAITQQDEEDADQTNTDIDIECGIVKSESPIPSTSRSAPELGDDYDDHDDNDDDDDGDNDDDDDYDDGNDSSSSEDSLFQRKNKDQAVNLVSQTWHEMIEKVGKISKNTTELRCTVETDAQTEEEDVPRISLPHLKKIVLDLHIPVQLDDDANPNAILLERKNFNVDKYLFFKQEEDDVNIDCEVILNGCSFFKWSPAEREVIIGFGGVHSEPFLERLKNKKVMKRFNMMTVVDNELAHIGTLLEIRTGSSVKDVMLWGVNEESSSLVGDFLRTFVNLECLSSWMKGPPKQGKGRQPPTKEISMIDIHRDLTSGRKLTKVSVCLAALVVHPDDNIADIVKHNMTDGLTVEKTFLLRQENLNAVKRRRAAPKKKTEILVSAQSVELVNNILKIKDIEEIRITFLDWELGPENKPAKKNVLNFLKRAGLPTRKGLPSDFLVKKDPTTGNWGMDDDINPDGRFARDDSPEYEMYWEYMDKLEFQYFGLDRIFKDLDTFQNYNVDY</sequence>
<dbReference type="SMART" id="SM00875">
    <property type="entry name" value="BACK"/>
    <property type="match status" value="2"/>
</dbReference>
<protein>
    <submittedName>
        <fullName evidence="3">BTB/POZ domain-containing protein 9</fullName>
    </submittedName>
</protein>
<dbReference type="SUPFAM" id="SSF54695">
    <property type="entry name" value="POZ domain"/>
    <property type="match status" value="1"/>
</dbReference>
<dbReference type="InterPro" id="IPR000210">
    <property type="entry name" value="BTB/POZ_dom"/>
</dbReference>
<keyword evidence="4" id="KW-1185">Reference proteome</keyword>
<gene>
    <name evidence="3" type="ORF">Fcan01_00295</name>
</gene>
<evidence type="ECO:0000313" key="4">
    <source>
        <dbReference type="Proteomes" id="UP000198287"/>
    </source>
</evidence>
<evidence type="ECO:0000313" key="3">
    <source>
        <dbReference type="EMBL" id="OXA62680.1"/>
    </source>
</evidence>
<name>A0A226EZW1_FOLCA</name>
<dbReference type="CDD" id="cd18186">
    <property type="entry name" value="BTB_POZ_ZBTB_KLHL-like"/>
    <property type="match status" value="1"/>
</dbReference>
<evidence type="ECO:0000256" key="1">
    <source>
        <dbReference type="SAM" id="MobiDB-lite"/>
    </source>
</evidence>
<dbReference type="Gene3D" id="3.30.710.10">
    <property type="entry name" value="Potassium Channel Kv1.1, Chain A"/>
    <property type="match status" value="1"/>
</dbReference>
<feature type="region of interest" description="Disordered" evidence="1">
    <location>
        <begin position="317"/>
        <end position="348"/>
    </location>
</feature>
<dbReference type="InterPro" id="IPR011705">
    <property type="entry name" value="BACK"/>
</dbReference>
<dbReference type="Pfam" id="PF07707">
    <property type="entry name" value="BACK"/>
    <property type="match status" value="2"/>
</dbReference>